<name>A0A9Q3HY83_9BASI</name>
<dbReference type="Proteomes" id="UP000765509">
    <property type="component" value="Unassembled WGS sequence"/>
</dbReference>
<evidence type="ECO:0000256" key="1">
    <source>
        <dbReference type="SAM" id="MobiDB-lite"/>
    </source>
</evidence>
<feature type="compositionally biased region" description="Basic residues" evidence="1">
    <location>
        <begin position="88"/>
        <end position="97"/>
    </location>
</feature>
<protein>
    <submittedName>
        <fullName evidence="2">Uncharacterized protein</fullName>
    </submittedName>
</protein>
<proteinExistence type="predicted"/>
<sequence>MSVEKEETEETEVEAALAGVPESPKALDLALSDRPLVSQAEPNFLKMMEQMTQLMGHMTQAVPSRDNSRAPGFKTPSTKAPDCLSGTKAHKVRGLLQ</sequence>
<feature type="region of interest" description="Disordered" evidence="1">
    <location>
        <begin position="58"/>
        <end position="97"/>
    </location>
</feature>
<organism evidence="2 3">
    <name type="scientific">Austropuccinia psidii MF-1</name>
    <dbReference type="NCBI Taxonomy" id="1389203"/>
    <lineage>
        <taxon>Eukaryota</taxon>
        <taxon>Fungi</taxon>
        <taxon>Dikarya</taxon>
        <taxon>Basidiomycota</taxon>
        <taxon>Pucciniomycotina</taxon>
        <taxon>Pucciniomycetes</taxon>
        <taxon>Pucciniales</taxon>
        <taxon>Sphaerophragmiaceae</taxon>
        <taxon>Austropuccinia</taxon>
    </lineage>
</organism>
<keyword evidence="3" id="KW-1185">Reference proteome</keyword>
<accession>A0A9Q3HY83</accession>
<evidence type="ECO:0000313" key="3">
    <source>
        <dbReference type="Proteomes" id="UP000765509"/>
    </source>
</evidence>
<dbReference type="EMBL" id="AVOT02029580">
    <property type="protein sequence ID" value="MBW0522476.1"/>
    <property type="molecule type" value="Genomic_DNA"/>
</dbReference>
<comment type="caution">
    <text evidence="2">The sequence shown here is derived from an EMBL/GenBank/DDBJ whole genome shotgun (WGS) entry which is preliminary data.</text>
</comment>
<feature type="compositionally biased region" description="Acidic residues" evidence="1">
    <location>
        <begin position="1"/>
        <end position="13"/>
    </location>
</feature>
<gene>
    <name evidence="2" type="ORF">O181_062191</name>
</gene>
<reference evidence="2" key="1">
    <citation type="submission" date="2021-03" db="EMBL/GenBank/DDBJ databases">
        <title>Draft genome sequence of rust myrtle Austropuccinia psidii MF-1, a brazilian biotype.</title>
        <authorList>
            <person name="Quecine M.C."/>
            <person name="Pachon D.M.R."/>
            <person name="Bonatelli M.L."/>
            <person name="Correr F.H."/>
            <person name="Franceschini L.M."/>
            <person name="Leite T.F."/>
            <person name="Margarido G.R.A."/>
            <person name="Almeida C.A."/>
            <person name="Ferrarezi J.A."/>
            <person name="Labate C.A."/>
        </authorList>
    </citation>
    <scope>NUCLEOTIDE SEQUENCE</scope>
    <source>
        <strain evidence="2">MF-1</strain>
    </source>
</reference>
<evidence type="ECO:0000313" key="2">
    <source>
        <dbReference type="EMBL" id="MBW0522476.1"/>
    </source>
</evidence>
<feature type="region of interest" description="Disordered" evidence="1">
    <location>
        <begin position="1"/>
        <end position="20"/>
    </location>
</feature>
<dbReference type="AlphaFoldDB" id="A0A9Q3HY83"/>